<name>A0A8X6XDL4_9ARAC</name>
<keyword evidence="2" id="KW-1185">Reference proteome</keyword>
<dbReference type="EMBL" id="BMAV01007194">
    <property type="protein sequence ID" value="GFY49871.1"/>
    <property type="molecule type" value="Genomic_DNA"/>
</dbReference>
<accession>A0A8X6XDL4</accession>
<reference evidence="1" key="1">
    <citation type="submission" date="2020-08" db="EMBL/GenBank/DDBJ databases">
        <title>Multicomponent nature underlies the extraordinary mechanical properties of spider dragline silk.</title>
        <authorList>
            <person name="Kono N."/>
            <person name="Nakamura H."/>
            <person name="Mori M."/>
            <person name="Yoshida Y."/>
            <person name="Ohtoshi R."/>
            <person name="Malay A.D."/>
            <person name="Moran D.A.P."/>
            <person name="Tomita M."/>
            <person name="Numata K."/>
            <person name="Arakawa K."/>
        </authorList>
    </citation>
    <scope>NUCLEOTIDE SEQUENCE</scope>
</reference>
<evidence type="ECO:0000313" key="1">
    <source>
        <dbReference type="EMBL" id="GFY49871.1"/>
    </source>
</evidence>
<dbReference type="AlphaFoldDB" id="A0A8X6XDL4"/>
<comment type="caution">
    <text evidence="1">The sequence shown here is derived from an EMBL/GenBank/DDBJ whole genome shotgun (WGS) entry which is preliminary data.</text>
</comment>
<dbReference type="Proteomes" id="UP000886998">
    <property type="component" value="Unassembled WGS sequence"/>
</dbReference>
<sequence length="103" mass="11713">MTFLRKEVESEEMILLAHRTGVHATSENQSHRRGAIFWYNAALSTQKARGRQAKTFFILFSIYTGADCPIAKKLSLNDKKKSILIRNRACFRCLNKGHNGLAD</sequence>
<organism evidence="1 2">
    <name type="scientific">Trichonephila inaurata madagascariensis</name>
    <dbReference type="NCBI Taxonomy" id="2747483"/>
    <lineage>
        <taxon>Eukaryota</taxon>
        <taxon>Metazoa</taxon>
        <taxon>Ecdysozoa</taxon>
        <taxon>Arthropoda</taxon>
        <taxon>Chelicerata</taxon>
        <taxon>Arachnida</taxon>
        <taxon>Araneae</taxon>
        <taxon>Araneomorphae</taxon>
        <taxon>Entelegynae</taxon>
        <taxon>Araneoidea</taxon>
        <taxon>Nephilidae</taxon>
        <taxon>Trichonephila</taxon>
        <taxon>Trichonephila inaurata</taxon>
    </lineage>
</organism>
<protein>
    <submittedName>
        <fullName evidence="1">Uncharacterized protein</fullName>
    </submittedName>
</protein>
<evidence type="ECO:0000313" key="2">
    <source>
        <dbReference type="Proteomes" id="UP000886998"/>
    </source>
</evidence>
<gene>
    <name evidence="1" type="ORF">TNIN_187461</name>
</gene>
<proteinExistence type="predicted"/>